<feature type="domain" description="Electron transfer flavoprotein alpha/beta-subunit N-terminal" evidence="1">
    <location>
        <begin position="2"/>
        <end position="149"/>
    </location>
</feature>
<dbReference type="GO" id="GO:0009055">
    <property type="term" value="F:electron transfer activity"/>
    <property type="evidence" value="ECO:0007669"/>
    <property type="project" value="InterPro"/>
</dbReference>
<dbReference type="SMART" id="SM00893">
    <property type="entry name" value="ETF"/>
    <property type="match status" value="1"/>
</dbReference>
<evidence type="ECO:0000259" key="1">
    <source>
        <dbReference type="SMART" id="SM00893"/>
    </source>
</evidence>
<dbReference type="Pfam" id="PF01012">
    <property type="entry name" value="ETF"/>
    <property type="match status" value="1"/>
</dbReference>
<dbReference type="Gene3D" id="3.40.50.620">
    <property type="entry name" value="HUPs"/>
    <property type="match status" value="1"/>
</dbReference>
<dbReference type="EMBL" id="LAZR01032472">
    <property type="protein sequence ID" value="KKL50789.1"/>
    <property type="molecule type" value="Genomic_DNA"/>
</dbReference>
<dbReference type="InterPro" id="IPR012255">
    <property type="entry name" value="ETF_b"/>
</dbReference>
<protein>
    <recommendedName>
        <fullName evidence="1">Electron transfer flavoprotein alpha/beta-subunit N-terminal domain-containing protein</fullName>
    </recommendedName>
</protein>
<dbReference type="PANTHER" id="PTHR21294:SF17">
    <property type="entry name" value="PROTEIN FIXA"/>
    <property type="match status" value="1"/>
</dbReference>
<comment type="caution">
    <text evidence="2">The sequence shown here is derived from an EMBL/GenBank/DDBJ whole genome shotgun (WGS) entry which is preliminary data.</text>
</comment>
<accession>A0A0F9CNR3</accession>
<dbReference type="InterPro" id="IPR014729">
    <property type="entry name" value="Rossmann-like_a/b/a_fold"/>
</dbReference>
<dbReference type="InterPro" id="IPR014730">
    <property type="entry name" value="ETF_a/b_N"/>
</dbReference>
<reference evidence="2" key="1">
    <citation type="journal article" date="2015" name="Nature">
        <title>Complex archaea that bridge the gap between prokaryotes and eukaryotes.</title>
        <authorList>
            <person name="Spang A."/>
            <person name="Saw J.H."/>
            <person name="Jorgensen S.L."/>
            <person name="Zaremba-Niedzwiedzka K."/>
            <person name="Martijn J."/>
            <person name="Lind A.E."/>
            <person name="van Eijk R."/>
            <person name="Schleper C."/>
            <person name="Guy L."/>
            <person name="Ettema T.J."/>
        </authorList>
    </citation>
    <scope>NUCLEOTIDE SEQUENCE</scope>
</reference>
<sequence>MVRHYHGFFILRDSLYRGADEAVLITDRGCAASDTLATSYILSCAVRKLDYDIVLCGRQAIDGDTAQVGPQLAEKLGIPQITYLEELIDLSGKSITVKRNIGNGWQEVKGTLPVLLTVLGEANEPRVPCAKRVMKYKKALSKAELNGTENADAACKALEDKGLLIKQVDLASLNADMQWCGR</sequence>
<feature type="non-terminal residue" evidence="2">
    <location>
        <position position="182"/>
    </location>
</feature>
<organism evidence="2">
    <name type="scientific">marine sediment metagenome</name>
    <dbReference type="NCBI Taxonomy" id="412755"/>
    <lineage>
        <taxon>unclassified sequences</taxon>
        <taxon>metagenomes</taxon>
        <taxon>ecological metagenomes</taxon>
    </lineage>
</organism>
<name>A0A0F9CNR3_9ZZZZ</name>
<dbReference type="PANTHER" id="PTHR21294">
    <property type="entry name" value="ELECTRON TRANSFER FLAVOPROTEIN BETA-SUBUNIT"/>
    <property type="match status" value="1"/>
</dbReference>
<evidence type="ECO:0000313" key="2">
    <source>
        <dbReference type="EMBL" id="KKL50789.1"/>
    </source>
</evidence>
<gene>
    <name evidence="2" type="ORF">LCGC14_2302000</name>
</gene>
<dbReference type="SUPFAM" id="SSF52402">
    <property type="entry name" value="Adenine nucleotide alpha hydrolases-like"/>
    <property type="match status" value="1"/>
</dbReference>
<proteinExistence type="predicted"/>
<dbReference type="AlphaFoldDB" id="A0A0F9CNR3"/>